<proteinExistence type="inferred from homology"/>
<evidence type="ECO:0000256" key="3">
    <source>
        <dbReference type="ARBA" id="ARBA00022801"/>
    </source>
</evidence>
<evidence type="ECO:0000313" key="6">
    <source>
        <dbReference type="EMBL" id="MCB8883091.1"/>
    </source>
</evidence>
<dbReference type="SMART" id="SM00849">
    <property type="entry name" value="Lactamase_B"/>
    <property type="match status" value="1"/>
</dbReference>
<accession>A0A963Z5V4</accession>
<evidence type="ECO:0000259" key="5">
    <source>
        <dbReference type="SMART" id="SM00849"/>
    </source>
</evidence>
<dbReference type="InterPro" id="IPR001279">
    <property type="entry name" value="Metallo-B-lactamas"/>
</dbReference>
<keyword evidence="7" id="KW-1185">Reference proteome</keyword>
<dbReference type="InterPro" id="IPR036866">
    <property type="entry name" value="RibonucZ/Hydroxyglut_hydro"/>
</dbReference>
<dbReference type="GO" id="GO:0016787">
    <property type="term" value="F:hydrolase activity"/>
    <property type="evidence" value="ECO:0007669"/>
    <property type="project" value="UniProtKB-KW"/>
</dbReference>
<comment type="similarity">
    <text evidence="1">Belongs to the metallo-beta-lactamase superfamily.</text>
</comment>
<organism evidence="6 7">
    <name type="scientific">Acidisoma cellulosilyticum</name>
    <dbReference type="NCBI Taxonomy" id="2802395"/>
    <lineage>
        <taxon>Bacteria</taxon>
        <taxon>Pseudomonadati</taxon>
        <taxon>Pseudomonadota</taxon>
        <taxon>Alphaproteobacteria</taxon>
        <taxon>Acetobacterales</taxon>
        <taxon>Acidocellaceae</taxon>
        <taxon>Acidisoma</taxon>
    </lineage>
</organism>
<keyword evidence="3" id="KW-0378">Hydrolase</keyword>
<dbReference type="SUPFAM" id="SSF56281">
    <property type="entry name" value="Metallo-hydrolase/oxidoreductase"/>
    <property type="match status" value="1"/>
</dbReference>
<feature type="domain" description="Metallo-beta-lactamase" evidence="5">
    <location>
        <begin position="59"/>
        <end position="272"/>
    </location>
</feature>
<evidence type="ECO:0000256" key="1">
    <source>
        <dbReference type="ARBA" id="ARBA00007749"/>
    </source>
</evidence>
<evidence type="ECO:0000256" key="4">
    <source>
        <dbReference type="ARBA" id="ARBA00022833"/>
    </source>
</evidence>
<sequence length="295" mass="32187">MMFTRKIGAATVSNIIEYSAPTHIPDFLFPGLSESQIDANASWLAPDHWNTRVRRFIVTIQIWVVRAGANVVVIDTGVGNGKTRRAARMNGLNTLVPNWLEAAGASADEVTHVVHTHLHTDHVGWDTKLDDGTWVPTFPKAQYLYPKHDYLRMVEAQANGSLNPDPAAAYNDSIKPIFDAGLAALVEDDARDVAGCLDAEPLPGHTAGLLSYRLRSDGEEGIFAGDVMHNPLQIAIPALNTRFCEVPALGEGTHLKFLDRAAERGALIMPCHFGAPYCGRVGRDGDAFVFLPEQR</sequence>
<evidence type="ECO:0000256" key="2">
    <source>
        <dbReference type="ARBA" id="ARBA00022723"/>
    </source>
</evidence>
<gene>
    <name evidence="6" type="ORF">ACELLULO517_22775</name>
</gene>
<dbReference type="PANTHER" id="PTHR42978">
    <property type="entry name" value="QUORUM-QUENCHING LACTONASE YTNP-RELATED-RELATED"/>
    <property type="match status" value="1"/>
</dbReference>
<reference evidence="6 7" key="1">
    <citation type="journal article" date="2021" name="Microorganisms">
        <title>Acidisoma silvae sp. nov. and Acidisomacellulosilytica sp. nov., Two Acidophilic Bacteria Isolated from Decaying Wood, Hydrolyzing Cellulose and Producing Poly-3-hydroxybutyrate.</title>
        <authorList>
            <person name="Mieszkin S."/>
            <person name="Pouder E."/>
            <person name="Uroz S."/>
            <person name="Simon-Colin C."/>
            <person name="Alain K."/>
        </authorList>
    </citation>
    <scope>NUCLEOTIDE SEQUENCE [LARGE SCALE GENOMIC DNA]</scope>
    <source>
        <strain evidence="6 7">HW T5.17</strain>
    </source>
</reference>
<dbReference type="PANTHER" id="PTHR42978:SF6">
    <property type="entry name" value="QUORUM-QUENCHING LACTONASE YTNP-RELATED"/>
    <property type="match status" value="1"/>
</dbReference>
<comment type="caution">
    <text evidence="6">The sequence shown here is derived from an EMBL/GenBank/DDBJ whole genome shotgun (WGS) entry which is preliminary data.</text>
</comment>
<dbReference type="CDD" id="cd16277">
    <property type="entry name" value="metallo-hydrolase-like_MBL-fold"/>
    <property type="match status" value="1"/>
</dbReference>
<dbReference type="Proteomes" id="UP000721844">
    <property type="component" value="Unassembled WGS sequence"/>
</dbReference>
<protein>
    <submittedName>
        <fullName evidence="6">MBL fold metallo-hydrolase</fullName>
    </submittedName>
</protein>
<dbReference type="GO" id="GO:0046872">
    <property type="term" value="F:metal ion binding"/>
    <property type="evidence" value="ECO:0007669"/>
    <property type="project" value="UniProtKB-KW"/>
</dbReference>
<evidence type="ECO:0000313" key="7">
    <source>
        <dbReference type="Proteomes" id="UP000721844"/>
    </source>
</evidence>
<keyword evidence="4" id="KW-0862">Zinc</keyword>
<dbReference type="Gene3D" id="3.60.15.10">
    <property type="entry name" value="Ribonuclease Z/Hydroxyacylglutathione hydrolase-like"/>
    <property type="match status" value="1"/>
</dbReference>
<keyword evidence="2" id="KW-0479">Metal-binding</keyword>
<dbReference type="AlphaFoldDB" id="A0A963Z5V4"/>
<dbReference type="InterPro" id="IPR051013">
    <property type="entry name" value="MBL_superfamily_lactonases"/>
</dbReference>
<dbReference type="EMBL" id="JAESVA010000011">
    <property type="protein sequence ID" value="MCB8883091.1"/>
    <property type="molecule type" value="Genomic_DNA"/>
</dbReference>
<dbReference type="RefSeq" id="WP_227309748.1">
    <property type="nucleotide sequence ID" value="NZ_JAESVA010000011.1"/>
</dbReference>
<name>A0A963Z5V4_9PROT</name>
<dbReference type="Pfam" id="PF00753">
    <property type="entry name" value="Lactamase_B"/>
    <property type="match status" value="1"/>
</dbReference>